<dbReference type="RefSeq" id="WP_227704516.1">
    <property type="nucleotide sequence ID" value="NZ_CP123000.1"/>
</dbReference>
<accession>A0ABY8LZK1</accession>
<organism evidence="1 2">
    <name type="scientific">Neorhizobium petrolearium</name>
    <dbReference type="NCBI Taxonomy" id="515361"/>
    <lineage>
        <taxon>Bacteria</taxon>
        <taxon>Pseudomonadati</taxon>
        <taxon>Pseudomonadota</taxon>
        <taxon>Alphaproteobacteria</taxon>
        <taxon>Hyphomicrobiales</taxon>
        <taxon>Rhizobiaceae</taxon>
        <taxon>Rhizobium/Agrobacterium group</taxon>
        <taxon>Neorhizobium</taxon>
    </lineage>
</organism>
<reference evidence="1 2" key="1">
    <citation type="submission" date="2023-04" db="EMBL/GenBank/DDBJ databases">
        <title>Neorhizobium petrolearium OS53, complete genome.</title>
        <authorList>
            <person name="Yu T."/>
        </authorList>
    </citation>
    <scope>NUCLEOTIDE SEQUENCE [LARGE SCALE GENOMIC DNA]</scope>
    <source>
        <strain evidence="1 2">OS53</strain>
    </source>
</reference>
<dbReference type="EMBL" id="CP123000">
    <property type="protein sequence ID" value="WGI67747.1"/>
    <property type="molecule type" value="Genomic_DNA"/>
</dbReference>
<keyword evidence="2" id="KW-1185">Reference proteome</keyword>
<proteinExistence type="predicted"/>
<sequence>MSTLSPPEHEHSESVVLAAQWLADQNPPPNPAVPVLRSQFSLSAVEACEAIAMAQRFRTCRKAFG</sequence>
<protein>
    <submittedName>
        <fullName evidence="1">Uncharacterized protein</fullName>
    </submittedName>
</protein>
<dbReference type="Proteomes" id="UP001227095">
    <property type="component" value="Chromosome"/>
</dbReference>
<evidence type="ECO:0000313" key="2">
    <source>
        <dbReference type="Proteomes" id="UP001227095"/>
    </source>
</evidence>
<gene>
    <name evidence="1" type="ORF">QEO92_22620</name>
</gene>
<evidence type="ECO:0000313" key="1">
    <source>
        <dbReference type="EMBL" id="WGI67747.1"/>
    </source>
</evidence>
<name>A0ABY8LZK1_9HYPH</name>